<evidence type="ECO:0000256" key="11">
    <source>
        <dbReference type="ARBA" id="ARBA00024486"/>
    </source>
</evidence>
<keyword evidence="8" id="KW-0539">Nucleus</keyword>
<gene>
    <name evidence="25" type="primary">NUDT1</name>
    <name evidence="25" type="ORF">SO694_00122042</name>
</gene>
<accession>A0ABR1G3L2</accession>
<proteinExistence type="inferred from homology"/>
<organism evidence="25 26">
    <name type="scientific">Aureococcus anophagefferens</name>
    <name type="common">Harmful bloom alga</name>
    <dbReference type="NCBI Taxonomy" id="44056"/>
    <lineage>
        <taxon>Eukaryota</taxon>
        <taxon>Sar</taxon>
        <taxon>Stramenopiles</taxon>
        <taxon>Ochrophyta</taxon>
        <taxon>Pelagophyceae</taxon>
        <taxon>Pelagomonadales</taxon>
        <taxon>Pelagomonadaceae</taxon>
        <taxon>Aureococcus</taxon>
    </lineage>
</organism>
<evidence type="ECO:0000256" key="3">
    <source>
        <dbReference type="ARBA" id="ARBA00005582"/>
    </source>
</evidence>
<dbReference type="InterPro" id="IPR020084">
    <property type="entry name" value="NUDIX_hydrolase_CS"/>
</dbReference>
<evidence type="ECO:0000256" key="15">
    <source>
        <dbReference type="ARBA" id="ARBA00029673"/>
    </source>
</evidence>
<evidence type="ECO:0000256" key="17">
    <source>
        <dbReference type="ARBA" id="ARBA00030682"/>
    </source>
</evidence>
<evidence type="ECO:0000256" key="9">
    <source>
        <dbReference type="ARBA" id="ARBA00024448"/>
    </source>
</evidence>
<feature type="domain" description="Nudix hydrolase" evidence="24">
    <location>
        <begin position="32"/>
        <end position="178"/>
    </location>
</feature>
<comment type="subcellular location">
    <subcellularLocation>
        <location evidence="2">Nucleus</location>
    </subcellularLocation>
</comment>
<comment type="similarity">
    <text evidence="3">Belongs to the Nudix hydrolase family.</text>
</comment>
<evidence type="ECO:0000256" key="10">
    <source>
        <dbReference type="ARBA" id="ARBA00024459"/>
    </source>
</evidence>
<keyword evidence="6" id="KW-0378">Hydrolase</keyword>
<comment type="catalytic activity">
    <reaction evidence="21">
        <text>O(6)-methyl-dGTP + H2O = O(6)-methyl-dGMP + diphosphate + H(+)</text>
        <dbReference type="Rhea" id="RHEA:67600"/>
        <dbReference type="ChEBI" id="CHEBI:15377"/>
        <dbReference type="ChEBI" id="CHEBI:15378"/>
        <dbReference type="ChEBI" id="CHEBI:33019"/>
        <dbReference type="ChEBI" id="CHEBI:169974"/>
        <dbReference type="ChEBI" id="CHEBI:169975"/>
    </reaction>
    <physiologicalReaction direction="left-to-right" evidence="21">
        <dbReference type="Rhea" id="RHEA:67601"/>
    </physiologicalReaction>
</comment>
<evidence type="ECO:0000256" key="22">
    <source>
        <dbReference type="ARBA" id="ARBA00049032"/>
    </source>
</evidence>
<dbReference type="InterPro" id="IPR015797">
    <property type="entry name" value="NUDIX_hydrolase-like_dom_sf"/>
</dbReference>
<dbReference type="PROSITE" id="PS51462">
    <property type="entry name" value="NUDIX"/>
    <property type="match status" value="1"/>
</dbReference>
<evidence type="ECO:0000256" key="21">
    <source>
        <dbReference type="ARBA" id="ARBA00048894"/>
    </source>
</evidence>
<comment type="cofactor">
    <cofactor evidence="1">
        <name>Mg(2+)</name>
        <dbReference type="ChEBI" id="CHEBI:18420"/>
    </cofactor>
</comment>
<evidence type="ECO:0000313" key="25">
    <source>
        <dbReference type="EMBL" id="KAK7247788.1"/>
    </source>
</evidence>
<comment type="catalytic activity">
    <reaction evidence="11">
        <text>8-oxo-dGTP + H2O = 8-oxo-dGMP + diphosphate + H(+)</text>
        <dbReference type="Rhea" id="RHEA:31575"/>
        <dbReference type="ChEBI" id="CHEBI:15377"/>
        <dbReference type="ChEBI" id="CHEBI:15378"/>
        <dbReference type="ChEBI" id="CHEBI:33019"/>
        <dbReference type="ChEBI" id="CHEBI:63224"/>
        <dbReference type="ChEBI" id="CHEBI:77896"/>
    </reaction>
    <physiologicalReaction direction="left-to-right" evidence="11">
        <dbReference type="Rhea" id="RHEA:31576"/>
    </physiologicalReaction>
</comment>
<dbReference type="SUPFAM" id="SSF55811">
    <property type="entry name" value="Nudix"/>
    <property type="match status" value="1"/>
</dbReference>
<evidence type="ECO:0000256" key="19">
    <source>
        <dbReference type="ARBA" id="ARBA00032071"/>
    </source>
</evidence>
<name>A0ABR1G3L2_AURAN</name>
<evidence type="ECO:0000256" key="7">
    <source>
        <dbReference type="ARBA" id="ARBA00022842"/>
    </source>
</evidence>
<dbReference type="EMBL" id="JBBJCI010000127">
    <property type="protein sequence ID" value="KAK7247788.1"/>
    <property type="molecule type" value="Genomic_DNA"/>
</dbReference>
<evidence type="ECO:0000256" key="2">
    <source>
        <dbReference type="ARBA" id="ARBA00004123"/>
    </source>
</evidence>
<evidence type="ECO:0000313" key="26">
    <source>
        <dbReference type="Proteomes" id="UP001363151"/>
    </source>
</evidence>
<comment type="catalytic activity">
    <reaction evidence="9">
        <text>8-oxo-dATP + H2O = 8-oxo-dAMP + diphosphate + H(+)</text>
        <dbReference type="Rhea" id="RHEA:65396"/>
        <dbReference type="ChEBI" id="CHEBI:15377"/>
        <dbReference type="ChEBI" id="CHEBI:15378"/>
        <dbReference type="ChEBI" id="CHEBI:33019"/>
        <dbReference type="ChEBI" id="CHEBI:71361"/>
        <dbReference type="ChEBI" id="CHEBI:172871"/>
    </reaction>
    <physiologicalReaction direction="left-to-right" evidence="9">
        <dbReference type="Rhea" id="RHEA:65397"/>
    </physiologicalReaction>
</comment>
<dbReference type="PROSITE" id="PS00893">
    <property type="entry name" value="NUDIX_BOX"/>
    <property type="match status" value="1"/>
</dbReference>
<dbReference type="CDD" id="cd03427">
    <property type="entry name" value="NUDIX_MTH1_Nudt1"/>
    <property type="match status" value="1"/>
</dbReference>
<dbReference type="Pfam" id="PF00293">
    <property type="entry name" value="NUDIX"/>
    <property type="match status" value="1"/>
</dbReference>
<evidence type="ECO:0000256" key="20">
    <source>
        <dbReference type="ARBA" id="ARBA00048002"/>
    </source>
</evidence>
<comment type="catalytic activity">
    <reaction evidence="20">
        <text>N(6)-methyl-ATP + H2O = N(6)-methyl-AMP + diphosphate + H(+)</text>
        <dbReference type="Rhea" id="RHEA:67608"/>
        <dbReference type="ChEBI" id="CHEBI:15377"/>
        <dbReference type="ChEBI" id="CHEBI:15378"/>
        <dbReference type="ChEBI" id="CHEBI:33019"/>
        <dbReference type="ChEBI" id="CHEBI:144842"/>
        <dbReference type="ChEBI" id="CHEBI:172873"/>
    </reaction>
    <physiologicalReaction direction="left-to-right" evidence="20">
        <dbReference type="Rhea" id="RHEA:67609"/>
    </physiologicalReaction>
</comment>
<evidence type="ECO:0000256" key="16">
    <source>
        <dbReference type="ARBA" id="ARBA00030634"/>
    </source>
</evidence>
<comment type="subunit">
    <text evidence="4">Monomer.</text>
</comment>
<keyword evidence="26" id="KW-1185">Reference proteome</keyword>
<keyword evidence="7" id="KW-0460">Magnesium</keyword>
<comment type="catalytic activity">
    <reaction evidence="22">
        <text>N(6)-methyl-dATP + H2O = N(6)-methyl-dAMP + diphosphate + H(+)</text>
        <dbReference type="Rhea" id="RHEA:67604"/>
        <dbReference type="ChEBI" id="CHEBI:15377"/>
        <dbReference type="ChEBI" id="CHEBI:15378"/>
        <dbReference type="ChEBI" id="CHEBI:33019"/>
        <dbReference type="ChEBI" id="CHEBI:169976"/>
        <dbReference type="ChEBI" id="CHEBI:172872"/>
    </reaction>
    <physiologicalReaction direction="left-to-right" evidence="22">
        <dbReference type="Rhea" id="RHEA:67605"/>
    </physiologicalReaction>
</comment>
<reference evidence="25 26" key="1">
    <citation type="submission" date="2024-03" db="EMBL/GenBank/DDBJ databases">
        <title>Aureococcus anophagefferens CCMP1851 and Kratosvirus quantuckense: Draft genome of a second virus-susceptible host strain in the model system.</title>
        <authorList>
            <person name="Chase E."/>
            <person name="Truchon A.R."/>
            <person name="Schepens W."/>
            <person name="Wilhelm S.W."/>
        </authorList>
    </citation>
    <scope>NUCLEOTIDE SEQUENCE [LARGE SCALE GENOMIC DNA]</scope>
    <source>
        <strain evidence="25 26">CCMP1851</strain>
    </source>
</reference>
<evidence type="ECO:0000256" key="12">
    <source>
        <dbReference type="ARBA" id="ARBA00024596"/>
    </source>
</evidence>
<comment type="catalytic activity">
    <reaction evidence="12">
        <text>2-oxo-ATP + H2O = 2-oxo-AMP + diphosphate + H(+)</text>
        <dbReference type="Rhea" id="RHEA:67392"/>
        <dbReference type="ChEBI" id="CHEBI:15377"/>
        <dbReference type="ChEBI" id="CHEBI:15378"/>
        <dbReference type="ChEBI" id="CHEBI:33019"/>
        <dbReference type="ChEBI" id="CHEBI:71395"/>
        <dbReference type="ChEBI" id="CHEBI:172878"/>
    </reaction>
    <physiologicalReaction direction="left-to-right" evidence="12">
        <dbReference type="Rhea" id="RHEA:67393"/>
    </physiologicalReaction>
</comment>
<evidence type="ECO:0000256" key="23">
    <source>
        <dbReference type="ARBA" id="ARBA00053094"/>
    </source>
</evidence>
<evidence type="ECO:0000256" key="18">
    <source>
        <dbReference type="ARBA" id="ARBA00031927"/>
    </source>
</evidence>
<dbReference type="InterPro" id="IPR003563">
    <property type="entry name" value="8ODP"/>
</dbReference>
<evidence type="ECO:0000259" key="24">
    <source>
        <dbReference type="PROSITE" id="PS51462"/>
    </source>
</evidence>
<dbReference type="Proteomes" id="UP001363151">
    <property type="component" value="Unassembled WGS sequence"/>
</dbReference>
<comment type="catalytic activity">
    <reaction evidence="10">
        <text>2-oxo-dATP + H2O = 2-oxo-dAMP + diphosphate + H(+)</text>
        <dbReference type="Rhea" id="RHEA:31583"/>
        <dbReference type="ChEBI" id="CHEBI:15377"/>
        <dbReference type="ChEBI" id="CHEBI:15378"/>
        <dbReference type="ChEBI" id="CHEBI:33019"/>
        <dbReference type="ChEBI" id="CHEBI:63212"/>
        <dbReference type="ChEBI" id="CHEBI:77897"/>
        <dbReference type="EC" id="3.6.1.56"/>
    </reaction>
    <physiologicalReaction direction="left-to-right" evidence="10">
        <dbReference type="Rhea" id="RHEA:31584"/>
    </physiologicalReaction>
</comment>
<evidence type="ECO:0000256" key="14">
    <source>
        <dbReference type="ARBA" id="ARBA00026218"/>
    </source>
</evidence>
<evidence type="ECO:0000256" key="8">
    <source>
        <dbReference type="ARBA" id="ARBA00023242"/>
    </source>
</evidence>
<comment type="function">
    <text evidence="23">Oxidized purine nucleoside triphosphate hydrolase which is a prominent sanitizer of the oxidized nucleotide pool. Catalyzes the hydrolysis of 2-oxo-dATP (2-hydroxy-dATP) into 2-oxo-dAMP. Also has a significant hydrolase activity toward 2-oxo-ATP, 8-oxo-dGTP and 8-oxo-dATP. Through the hydrolysis of oxidized purine nucleoside triphosphates, prevents their incorporation into DNA and the subsequent transversions A:T to C:G and G:C to T:A. Also catalyzes the hydrolysis of methylated purine nucleoside triphosphate preventing their integration into DNA. Through this antimutagenic activity protects cells from oxidative stress.</text>
</comment>
<evidence type="ECO:0000256" key="5">
    <source>
        <dbReference type="ARBA" id="ARBA00022723"/>
    </source>
</evidence>
<protein>
    <recommendedName>
        <fullName evidence="14">Oxidized purine nucleoside triphosphate hydrolase</fullName>
        <ecNumber evidence="13">3.6.1.56</ecNumber>
    </recommendedName>
    <alternativeName>
        <fullName evidence="18">2-hydroxy-dATP diphosphatase</fullName>
    </alternativeName>
    <alternativeName>
        <fullName evidence="17">7,8-dihydro-8-oxoguanine triphosphatase</fullName>
    </alternativeName>
    <alternativeName>
        <fullName evidence="16">8-oxo-dGTPase</fullName>
    </alternativeName>
    <alternativeName>
        <fullName evidence="19">Methylated purine nucleoside triphosphate hydrolase</fullName>
    </alternativeName>
    <alternativeName>
        <fullName evidence="15">Nucleoside diphosphate-linked moiety X motif 1</fullName>
    </alternativeName>
</protein>
<evidence type="ECO:0000256" key="13">
    <source>
        <dbReference type="ARBA" id="ARBA00026103"/>
    </source>
</evidence>
<evidence type="ECO:0000256" key="4">
    <source>
        <dbReference type="ARBA" id="ARBA00011245"/>
    </source>
</evidence>
<keyword evidence="5" id="KW-0479">Metal-binding</keyword>
<dbReference type="EC" id="3.6.1.56" evidence="13"/>
<dbReference type="PRINTS" id="PR01403">
    <property type="entry name" value="8OXTPHPHTASE"/>
</dbReference>
<dbReference type="PANTHER" id="PTHR43758:SF2">
    <property type="entry name" value="OXIDIZED PURINE NUCLEOSIDE TRIPHOSPHATE HYDROLASE"/>
    <property type="match status" value="1"/>
</dbReference>
<dbReference type="InterPro" id="IPR000086">
    <property type="entry name" value="NUDIX_hydrolase_dom"/>
</dbReference>
<dbReference type="Gene3D" id="3.90.79.10">
    <property type="entry name" value="Nucleoside Triphosphate Pyrophosphohydrolase"/>
    <property type="match status" value="1"/>
</dbReference>
<sequence length="220" mass="24909">MSYLQLRAGPNSRLPLSTKAEDQSLYAHVRARRLEADGIGALDKVKDYTLVECFRERGGRRELLLGFKKRGLGVNKYNGFGGKFEVGETPAECALRETREECGLSPRRLEWKAQLLFTFRDSGTVMRVHVFEASDFDEAALVETDEMRPEWFDVDALPYDRMWHDDAFWMPLLLDGVAFEAWFDYAAGGEDVNTVAEYVLNRTPASPRHVVAARNAASPP</sequence>
<comment type="caution">
    <text evidence="25">The sequence shown here is derived from an EMBL/GenBank/DDBJ whole genome shotgun (WGS) entry which is preliminary data.</text>
</comment>
<dbReference type="PANTHER" id="PTHR43758">
    <property type="entry name" value="7,8-DIHYDRO-8-OXOGUANINE TRIPHOSPHATASE"/>
    <property type="match status" value="1"/>
</dbReference>
<evidence type="ECO:0000256" key="6">
    <source>
        <dbReference type="ARBA" id="ARBA00022801"/>
    </source>
</evidence>
<evidence type="ECO:0000256" key="1">
    <source>
        <dbReference type="ARBA" id="ARBA00001946"/>
    </source>
</evidence>